<protein>
    <submittedName>
        <fullName evidence="1">Uncharacterized protein</fullName>
    </submittedName>
</protein>
<gene>
    <name evidence="1" type="ORF">CFBP2533_15480</name>
</gene>
<dbReference type="AlphaFoldDB" id="A0A6V7CP76"/>
<organism evidence="1">
    <name type="scientific">Xanthomonas hortorum pv. pelargonii</name>
    <dbReference type="NCBI Taxonomy" id="453602"/>
    <lineage>
        <taxon>Bacteria</taxon>
        <taxon>Pseudomonadati</taxon>
        <taxon>Pseudomonadota</taxon>
        <taxon>Gammaproteobacteria</taxon>
        <taxon>Lysobacterales</taxon>
        <taxon>Lysobacteraceae</taxon>
        <taxon>Xanthomonas</taxon>
    </lineage>
</organism>
<accession>A0A6V7CP76</accession>
<dbReference type="RefSeq" id="WP_168958458.1">
    <property type="nucleotide sequence ID" value="NZ_CP098604.1"/>
</dbReference>
<proteinExistence type="predicted"/>
<name>A0A6V7CP76_9XANT</name>
<dbReference type="EMBL" id="LR828261">
    <property type="protein sequence ID" value="CAD0320153.1"/>
    <property type="molecule type" value="Genomic_DNA"/>
</dbReference>
<dbReference type="EMBL" id="LR828261">
    <property type="protein sequence ID" value="CAD0320140.1"/>
    <property type="molecule type" value="Genomic_DNA"/>
</dbReference>
<reference evidence="1" key="1">
    <citation type="submission" date="2020-07" db="EMBL/GenBank/DDBJ databases">
        <authorList>
            <person name="Pothier F. J."/>
        </authorList>
    </citation>
    <scope>NUCLEOTIDE SEQUENCE</scope>
    <source>
        <strain evidence="1">CFBP 2533</strain>
    </source>
</reference>
<sequence>MSLPRNALQMHLDPVDLAGGKRWWLVDQTVAMLGRGRQLADKHDVQQHAFYMLATA</sequence>
<evidence type="ECO:0000313" key="1">
    <source>
        <dbReference type="EMBL" id="CAD0320153.1"/>
    </source>
</evidence>